<gene>
    <name evidence="2 4" type="ORF">P152DRAFT_462719</name>
</gene>
<evidence type="ECO:0000256" key="1">
    <source>
        <dbReference type="SAM" id="Phobius"/>
    </source>
</evidence>
<keyword evidence="1" id="KW-0472">Membrane</keyword>
<feature type="transmembrane region" description="Helical" evidence="1">
    <location>
        <begin position="40"/>
        <end position="67"/>
    </location>
</feature>
<evidence type="ECO:0000313" key="4">
    <source>
        <dbReference type="RefSeq" id="XP_033529862.1"/>
    </source>
</evidence>
<organism evidence="2">
    <name type="scientific">Eremomyces bilateralis CBS 781.70</name>
    <dbReference type="NCBI Taxonomy" id="1392243"/>
    <lineage>
        <taxon>Eukaryota</taxon>
        <taxon>Fungi</taxon>
        <taxon>Dikarya</taxon>
        <taxon>Ascomycota</taxon>
        <taxon>Pezizomycotina</taxon>
        <taxon>Dothideomycetes</taxon>
        <taxon>Dothideomycetes incertae sedis</taxon>
        <taxon>Eremomycetales</taxon>
        <taxon>Eremomycetaceae</taxon>
        <taxon>Eremomyces</taxon>
    </lineage>
</organism>
<dbReference type="EMBL" id="ML975187">
    <property type="protein sequence ID" value="KAF1808231.1"/>
    <property type="molecule type" value="Genomic_DNA"/>
</dbReference>
<protein>
    <submittedName>
        <fullName evidence="2 4">Uncharacterized protein</fullName>
    </submittedName>
</protein>
<dbReference type="GeneID" id="54420971"/>
<sequence length="77" mass="8417">MTNIESLFPSTLFRFPDTHSGDSPGIACVYTPHSLPFDPILLYPILFLLASALVLRVHCLVSVVPAWTSKSTPTRGC</sequence>
<dbReference type="RefSeq" id="XP_033529862.1">
    <property type="nucleotide sequence ID" value="XM_033680401.1"/>
</dbReference>
<proteinExistence type="predicted"/>
<reference evidence="4" key="2">
    <citation type="submission" date="2020-04" db="EMBL/GenBank/DDBJ databases">
        <authorList>
            <consortium name="NCBI Genome Project"/>
        </authorList>
    </citation>
    <scope>NUCLEOTIDE SEQUENCE</scope>
    <source>
        <strain evidence="4">CBS 781.70</strain>
    </source>
</reference>
<reference evidence="4" key="3">
    <citation type="submission" date="2025-04" db="UniProtKB">
        <authorList>
            <consortium name="RefSeq"/>
        </authorList>
    </citation>
    <scope>IDENTIFICATION</scope>
    <source>
        <strain evidence="4">CBS 781.70</strain>
    </source>
</reference>
<evidence type="ECO:0000313" key="2">
    <source>
        <dbReference type="EMBL" id="KAF1808231.1"/>
    </source>
</evidence>
<keyword evidence="1" id="KW-0812">Transmembrane</keyword>
<evidence type="ECO:0000313" key="3">
    <source>
        <dbReference type="Proteomes" id="UP000504638"/>
    </source>
</evidence>
<name>A0A6G1FRC3_9PEZI</name>
<reference evidence="2 4" key="1">
    <citation type="submission" date="2020-01" db="EMBL/GenBank/DDBJ databases">
        <authorList>
            <consortium name="DOE Joint Genome Institute"/>
            <person name="Haridas S."/>
            <person name="Albert R."/>
            <person name="Binder M."/>
            <person name="Bloem J."/>
            <person name="Labutti K."/>
            <person name="Salamov A."/>
            <person name="Andreopoulos B."/>
            <person name="Baker S.E."/>
            <person name="Barry K."/>
            <person name="Bills G."/>
            <person name="Bluhm B.H."/>
            <person name="Cannon C."/>
            <person name="Castanera R."/>
            <person name="Culley D.E."/>
            <person name="Daum C."/>
            <person name="Ezra D."/>
            <person name="Gonzalez J.B."/>
            <person name="Henrissat B."/>
            <person name="Kuo A."/>
            <person name="Liang C."/>
            <person name="Lipzen A."/>
            <person name="Lutzoni F."/>
            <person name="Magnuson J."/>
            <person name="Mondo S."/>
            <person name="Nolan M."/>
            <person name="Ohm R."/>
            <person name="Pangilinan J."/>
            <person name="Park H.-J."/>
            <person name="Ramirez L."/>
            <person name="Alfaro M."/>
            <person name="Sun H."/>
            <person name="Tritt A."/>
            <person name="Yoshinaga Y."/>
            <person name="Zwiers L.-H."/>
            <person name="Turgeon B.G."/>
            <person name="Goodwin S.B."/>
            <person name="Spatafora J.W."/>
            <person name="Crous P.W."/>
            <person name="Grigoriev I.V."/>
        </authorList>
    </citation>
    <scope>NUCLEOTIDE SEQUENCE</scope>
    <source>
        <strain evidence="2 4">CBS 781.70</strain>
    </source>
</reference>
<accession>A0A6G1FRC3</accession>
<dbReference type="Proteomes" id="UP000504638">
    <property type="component" value="Unplaced"/>
</dbReference>
<dbReference type="AlphaFoldDB" id="A0A6G1FRC3"/>
<keyword evidence="3" id="KW-1185">Reference proteome</keyword>
<keyword evidence="1" id="KW-1133">Transmembrane helix</keyword>